<accession>A0A3E0WCZ5</accession>
<comment type="caution">
    <text evidence="1">The sequence shown here is derived from an EMBL/GenBank/DDBJ whole genome shotgun (WGS) entry which is preliminary data.</text>
</comment>
<name>A0A3E0WCZ5_9MICO</name>
<sequence>MAAAAVGAVVEHPGLFEPVRMLPTGALARPARTRRAEAVRAEAVRAEAVRTEAVRTEAVRTRAGRAGARIARVVARNLGTGLGARAGWRDGVR</sequence>
<dbReference type="AlphaFoldDB" id="A0A3E0WCZ5"/>
<reference evidence="1 2" key="1">
    <citation type="submission" date="2017-04" db="EMBL/GenBank/DDBJ databases">
        <title>Comparative genome analysis of Subtercola boreus.</title>
        <authorList>
            <person name="Cho Y.-J."/>
            <person name="Cho A."/>
            <person name="Kim O.-S."/>
            <person name="Lee J.-I."/>
        </authorList>
    </citation>
    <scope>NUCLEOTIDE SEQUENCE [LARGE SCALE GENOMIC DNA]</scope>
    <source>
        <strain evidence="1 2">P28004</strain>
    </source>
</reference>
<proteinExistence type="predicted"/>
<gene>
    <name evidence="1" type="ORF">B7R25_03370</name>
</gene>
<protein>
    <submittedName>
        <fullName evidence="1">Uncharacterized protein</fullName>
    </submittedName>
</protein>
<evidence type="ECO:0000313" key="1">
    <source>
        <dbReference type="EMBL" id="RFA28772.1"/>
    </source>
</evidence>
<organism evidence="1 2">
    <name type="scientific">Subtercola boreus</name>
    <dbReference type="NCBI Taxonomy" id="120213"/>
    <lineage>
        <taxon>Bacteria</taxon>
        <taxon>Bacillati</taxon>
        <taxon>Actinomycetota</taxon>
        <taxon>Actinomycetes</taxon>
        <taxon>Micrococcales</taxon>
        <taxon>Microbacteriaceae</taxon>
        <taxon>Subtercola</taxon>
    </lineage>
</organism>
<dbReference type="Proteomes" id="UP000257080">
    <property type="component" value="Unassembled WGS sequence"/>
</dbReference>
<evidence type="ECO:0000313" key="2">
    <source>
        <dbReference type="Proteomes" id="UP000257080"/>
    </source>
</evidence>
<dbReference type="EMBL" id="NBXE01000008">
    <property type="protein sequence ID" value="RFA28772.1"/>
    <property type="molecule type" value="Genomic_DNA"/>
</dbReference>